<dbReference type="Pfam" id="PF02126">
    <property type="entry name" value="PTE"/>
    <property type="match status" value="1"/>
</dbReference>
<dbReference type="InterPro" id="IPR001559">
    <property type="entry name" value="Phosphotriesterase"/>
</dbReference>
<dbReference type="PROSITE" id="PS51347">
    <property type="entry name" value="PHOSPHOTRIESTERASE_2"/>
    <property type="match status" value="1"/>
</dbReference>
<keyword evidence="5" id="KW-1185">Reference proteome</keyword>
<evidence type="ECO:0000256" key="1">
    <source>
        <dbReference type="ARBA" id="ARBA00022723"/>
    </source>
</evidence>
<protein>
    <submittedName>
        <fullName evidence="4">Phosphotriesterase-related protein</fullName>
    </submittedName>
</protein>
<evidence type="ECO:0000256" key="2">
    <source>
        <dbReference type="ARBA" id="ARBA00022801"/>
    </source>
</evidence>
<dbReference type="RefSeq" id="WP_350776165.1">
    <property type="nucleotide sequence ID" value="NZ_JBEPEK010000004.1"/>
</dbReference>
<dbReference type="InterPro" id="IPR032466">
    <property type="entry name" value="Metal_Hydrolase"/>
</dbReference>
<dbReference type="PANTHER" id="PTHR10819">
    <property type="entry name" value="PHOSPHOTRIESTERASE-RELATED"/>
    <property type="match status" value="1"/>
</dbReference>
<evidence type="ECO:0000313" key="5">
    <source>
        <dbReference type="Proteomes" id="UP001474181"/>
    </source>
</evidence>
<gene>
    <name evidence="4" type="ORF">ABT404_01240</name>
</gene>
<comment type="caution">
    <text evidence="4">The sequence shown here is derived from an EMBL/GenBank/DDBJ whole genome shotgun (WGS) entry which is preliminary data.</text>
</comment>
<dbReference type="Proteomes" id="UP001474181">
    <property type="component" value="Unassembled WGS sequence"/>
</dbReference>
<keyword evidence="2" id="KW-0378">Hydrolase</keyword>
<evidence type="ECO:0000313" key="4">
    <source>
        <dbReference type="EMBL" id="MER7178120.1"/>
    </source>
</evidence>
<name>A0ABV1WMM6_9ACTN</name>
<accession>A0ABV1WMM6</accession>
<evidence type="ECO:0000256" key="3">
    <source>
        <dbReference type="PROSITE-ProRule" id="PRU00679"/>
    </source>
</evidence>
<keyword evidence="1" id="KW-0479">Metal-binding</keyword>
<reference evidence="4 5" key="1">
    <citation type="submission" date="2024-06" db="EMBL/GenBank/DDBJ databases">
        <title>The Natural Products Discovery Center: Release of the First 8490 Sequenced Strains for Exploring Actinobacteria Biosynthetic Diversity.</title>
        <authorList>
            <person name="Kalkreuter E."/>
            <person name="Kautsar S.A."/>
            <person name="Yang D."/>
            <person name="Bader C.D."/>
            <person name="Teijaro C.N."/>
            <person name="Fluegel L."/>
            <person name="Davis C.M."/>
            <person name="Simpson J.R."/>
            <person name="Lauterbach L."/>
            <person name="Steele A.D."/>
            <person name="Gui C."/>
            <person name="Meng S."/>
            <person name="Li G."/>
            <person name="Viehrig K."/>
            <person name="Ye F."/>
            <person name="Su P."/>
            <person name="Kiefer A.F."/>
            <person name="Nichols A."/>
            <person name="Cepeda A.J."/>
            <person name="Yan W."/>
            <person name="Fan B."/>
            <person name="Jiang Y."/>
            <person name="Adhikari A."/>
            <person name="Zheng C.-J."/>
            <person name="Schuster L."/>
            <person name="Cowan T.M."/>
            <person name="Smanski M.J."/>
            <person name="Chevrette M.G."/>
            <person name="De Carvalho L.P.S."/>
            <person name="Shen B."/>
        </authorList>
    </citation>
    <scope>NUCLEOTIDE SEQUENCE [LARGE SCALE GENOMIC DNA]</scope>
    <source>
        <strain evidence="4 5">NPDC000234</strain>
    </source>
</reference>
<comment type="similarity">
    <text evidence="3">Belongs to the metallo-dependent hydrolases superfamily. Phosphotriesterase family.</text>
</comment>
<organism evidence="4 5">
    <name type="scientific">Streptomyces hyaluromycini</name>
    <dbReference type="NCBI Taxonomy" id="1377993"/>
    <lineage>
        <taxon>Bacteria</taxon>
        <taxon>Bacillati</taxon>
        <taxon>Actinomycetota</taxon>
        <taxon>Actinomycetes</taxon>
        <taxon>Kitasatosporales</taxon>
        <taxon>Streptomycetaceae</taxon>
        <taxon>Streptomyces</taxon>
    </lineage>
</organism>
<proteinExistence type="inferred from homology"/>
<dbReference type="PANTHER" id="PTHR10819:SF3">
    <property type="entry name" value="PHOSPHOTRIESTERASE-RELATED PROTEIN"/>
    <property type="match status" value="1"/>
</dbReference>
<dbReference type="Gene3D" id="3.20.20.140">
    <property type="entry name" value="Metal-dependent hydrolases"/>
    <property type="match status" value="1"/>
</dbReference>
<dbReference type="EMBL" id="JBEPEK010000004">
    <property type="protein sequence ID" value="MER7178120.1"/>
    <property type="molecule type" value="Genomic_DNA"/>
</dbReference>
<sequence length="320" mass="35422">MSVVPTVRGPVDSSRLGRVLMHEHVFVLSEELRCNYPRRWDEEERVADAVAKLRALKSRGIDTIVDPTVLGLGRFLPRVARVNEQVDLHIVPATGYYTYTELPFFFQYNGPGRLVDGAEPLLEMFRTDLEEGIGGTGIRAGLLKCAIDQPGLTPDVERVLKAVAATHRSTGAPVTVHTSAANRSGLVAQRLLAEEGVDLTKVVIGHAGDSTDLDYLTTLADAGSLLGMDRFGLDDALPFEQRVETVVALVARGYTDHLVLSHDAACHLDWVPEDRIQATNPRWVFTHISDDVLPALRARGITEEQIDTMLIHNPRRYFER</sequence>
<dbReference type="SUPFAM" id="SSF51556">
    <property type="entry name" value="Metallo-dependent hydrolases"/>
    <property type="match status" value="1"/>
</dbReference>
<feature type="modified residue" description="N6-carboxylysine" evidence="3">
    <location>
        <position position="144"/>
    </location>
</feature>